<evidence type="ECO:0000313" key="4">
    <source>
        <dbReference type="Proteomes" id="UP001492380"/>
    </source>
</evidence>
<keyword evidence="4" id="KW-1185">Reference proteome</keyword>
<evidence type="ECO:0000313" key="3">
    <source>
        <dbReference type="EMBL" id="KAK8240415.1"/>
    </source>
</evidence>
<keyword evidence="2" id="KW-1133">Transmembrane helix</keyword>
<accession>A0ABR1YW43</accession>
<comment type="caution">
    <text evidence="3">The sequence shown here is derived from an EMBL/GenBank/DDBJ whole genome shotgun (WGS) entry which is preliminary data.</text>
</comment>
<dbReference type="EMBL" id="JBBWRZ010000003">
    <property type="protein sequence ID" value="KAK8240415.1"/>
    <property type="molecule type" value="Genomic_DNA"/>
</dbReference>
<keyword evidence="2" id="KW-0472">Membrane</keyword>
<proteinExistence type="predicted"/>
<reference evidence="3 4" key="1">
    <citation type="submission" date="2024-04" db="EMBL/GenBank/DDBJ databases">
        <title>Phyllosticta paracitricarpa is synonymous to the EU quarantine fungus P. citricarpa based on phylogenomic analyses.</title>
        <authorList>
            <consortium name="Lawrence Berkeley National Laboratory"/>
            <person name="Van Ingen-Buijs V.A."/>
            <person name="Van Westerhoven A.C."/>
            <person name="Haridas S."/>
            <person name="Skiadas P."/>
            <person name="Martin F."/>
            <person name="Groenewald J.Z."/>
            <person name="Crous P.W."/>
            <person name="Seidl M.F."/>
        </authorList>
    </citation>
    <scope>NUCLEOTIDE SEQUENCE [LARGE SCALE GENOMIC DNA]</scope>
    <source>
        <strain evidence="3 4">CBS 123374</strain>
    </source>
</reference>
<name>A0ABR1YW43_9PEZI</name>
<keyword evidence="2" id="KW-0812">Transmembrane</keyword>
<feature type="transmembrane region" description="Helical" evidence="2">
    <location>
        <begin position="34"/>
        <end position="58"/>
    </location>
</feature>
<dbReference type="Proteomes" id="UP001492380">
    <property type="component" value="Unassembled WGS sequence"/>
</dbReference>
<evidence type="ECO:0000256" key="1">
    <source>
        <dbReference type="SAM" id="MobiDB-lite"/>
    </source>
</evidence>
<feature type="region of interest" description="Disordered" evidence="1">
    <location>
        <begin position="1"/>
        <end position="26"/>
    </location>
</feature>
<organism evidence="3 4">
    <name type="scientific">Phyllosticta capitalensis</name>
    <dbReference type="NCBI Taxonomy" id="121624"/>
    <lineage>
        <taxon>Eukaryota</taxon>
        <taxon>Fungi</taxon>
        <taxon>Dikarya</taxon>
        <taxon>Ascomycota</taxon>
        <taxon>Pezizomycotina</taxon>
        <taxon>Dothideomycetes</taxon>
        <taxon>Dothideomycetes incertae sedis</taxon>
        <taxon>Botryosphaeriales</taxon>
        <taxon>Phyllostictaceae</taxon>
        <taxon>Phyllosticta</taxon>
    </lineage>
</organism>
<evidence type="ECO:0000256" key="2">
    <source>
        <dbReference type="SAM" id="Phobius"/>
    </source>
</evidence>
<sequence length="224" mass="23215">MCGCKADPLQPGDGQGTWKKGARARASSQPRRPALLLAALETSVISAVMFASPVVHALRKSTMLGHSADRDLGLLQLRQTRRAGASPYGLAGGAATYPALPSLTNGPHVACLTLFPVKPPSLSGLEAIENVTLINSGYLAQCRSAPLPLAGGPGSGRRLAAEPSVVGIPMPVGMARRSSRSCTSGPGGKPAREGFVVRLEPGRCQNIKLSPYPQVVPKAVVVRI</sequence>
<protein>
    <submittedName>
        <fullName evidence="3">Uncharacterized protein</fullName>
    </submittedName>
</protein>
<gene>
    <name evidence="3" type="ORF">HDK90DRAFT_183322</name>
</gene>